<evidence type="ECO:0000313" key="2">
    <source>
        <dbReference type="Proteomes" id="UP000010321"/>
    </source>
</evidence>
<dbReference type="Proteomes" id="UP000010321">
    <property type="component" value="Unassembled WGS sequence"/>
</dbReference>
<organism evidence="1 2">
    <name type="scientific">Bacteroides clarus YIT 12056</name>
    <dbReference type="NCBI Taxonomy" id="762984"/>
    <lineage>
        <taxon>Bacteria</taxon>
        <taxon>Pseudomonadati</taxon>
        <taxon>Bacteroidota</taxon>
        <taxon>Bacteroidia</taxon>
        <taxon>Bacteroidales</taxon>
        <taxon>Bacteroidaceae</taxon>
        <taxon>Bacteroides</taxon>
    </lineage>
</organism>
<proteinExistence type="predicted"/>
<comment type="caution">
    <text evidence="1">The sequence shown here is derived from an EMBL/GenBank/DDBJ whole genome shotgun (WGS) entry which is preliminary data.</text>
</comment>
<sequence>MIIVFVLNLFRIAKLGNGRCNRVAYIPMPAAWPLSAAVGQARTKGGARSPVARVMNVP</sequence>
<keyword evidence="2" id="KW-1185">Reference proteome</keyword>
<gene>
    <name evidence="1" type="ORF">HMPREF9445_03154</name>
</gene>
<name>A0ABN0CKP5_9BACE</name>
<dbReference type="EMBL" id="AFBM01000031">
    <property type="protein sequence ID" value="EGF49781.1"/>
    <property type="molecule type" value="Genomic_DNA"/>
</dbReference>
<evidence type="ECO:0000313" key="1">
    <source>
        <dbReference type="EMBL" id="EGF49781.1"/>
    </source>
</evidence>
<accession>A0ABN0CKP5</accession>
<reference evidence="1 2" key="1">
    <citation type="submission" date="2011-02" db="EMBL/GenBank/DDBJ databases">
        <authorList>
            <person name="Weinstock G."/>
            <person name="Sodergren E."/>
            <person name="Clifton S."/>
            <person name="Fulton L."/>
            <person name="Fulton B."/>
            <person name="Courtney L."/>
            <person name="Fronick C."/>
            <person name="Harrison M."/>
            <person name="Strong C."/>
            <person name="Farmer C."/>
            <person name="Delahaunty K."/>
            <person name="Markovic C."/>
            <person name="Hall O."/>
            <person name="Minx P."/>
            <person name="Tomlinson C."/>
            <person name="Mitreva M."/>
            <person name="Hou S."/>
            <person name="Chen J."/>
            <person name="Wollam A."/>
            <person name="Pepin K.H."/>
            <person name="Johnson M."/>
            <person name="Bhonagiri V."/>
            <person name="Zhang X."/>
            <person name="Suruliraj S."/>
            <person name="Warren W."/>
            <person name="Chinwalla A."/>
            <person name="Mardis E.R."/>
            <person name="Wilson R.K."/>
        </authorList>
    </citation>
    <scope>NUCLEOTIDE SEQUENCE [LARGE SCALE GENOMIC DNA]</scope>
    <source>
        <strain evidence="1 2">YIT 12056</strain>
    </source>
</reference>
<protein>
    <submittedName>
        <fullName evidence="1">Uncharacterized protein</fullName>
    </submittedName>
</protein>